<evidence type="ECO:0000313" key="6">
    <source>
        <dbReference type="WBParaSite" id="ASIM_0000270401-mRNA-1"/>
    </source>
</evidence>
<dbReference type="GO" id="GO:0005524">
    <property type="term" value="F:ATP binding"/>
    <property type="evidence" value="ECO:0007669"/>
    <property type="project" value="UniProtKB-KW"/>
</dbReference>
<evidence type="ECO:0000256" key="2">
    <source>
        <dbReference type="ARBA" id="ARBA00022840"/>
    </source>
</evidence>
<evidence type="ECO:0000256" key="1">
    <source>
        <dbReference type="ARBA" id="ARBA00022741"/>
    </source>
</evidence>
<keyword evidence="5" id="KW-1185">Reference proteome</keyword>
<dbReference type="Proteomes" id="UP000267096">
    <property type="component" value="Unassembled WGS sequence"/>
</dbReference>
<reference evidence="4 5" key="2">
    <citation type="submission" date="2018-11" db="EMBL/GenBank/DDBJ databases">
        <authorList>
            <consortium name="Pathogen Informatics"/>
        </authorList>
    </citation>
    <scope>NUCLEOTIDE SEQUENCE [LARGE SCALE GENOMIC DNA]</scope>
</reference>
<reference evidence="6" key="1">
    <citation type="submission" date="2017-02" db="UniProtKB">
        <authorList>
            <consortium name="WormBaseParasite"/>
        </authorList>
    </citation>
    <scope>IDENTIFICATION</scope>
</reference>
<feature type="domain" description="GHMP kinase C-terminal" evidence="3">
    <location>
        <begin position="96"/>
        <end position="160"/>
    </location>
</feature>
<evidence type="ECO:0000259" key="3">
    <source>
        <dbReference type="Pfam" id="PF08544"/>
    </source>
</evidence>
<gene>
    <name evidence="4" type="ORF">ASIM_LOCUS2557</name>
</gene>
<dbReference type="PANTHER" id="PTHR10457:SF7">
    <property type="entry name" value="GALACTOKINASE-RELATED"/>
    <property type="match status" value="1"/>
</dbReference>
<evidence type="ECO:0000313" key="4">
    <source>
        <dbReference type="EMBL" id="VDK20150.1"/>
    </source>
</evidence>
<keyword evidence="2" id="KW-0067">ATP-binding</keyword>
<proteinExistence type="predicted"/>
<dbReference type="GO" id="GO:0006012">
    <property type="term" value="P:galactose metabolic process"/>
    <property type="evidence" value="ECO:0007669"/>
    <property type="project" value="TreeGrafter"/>
</dbReference>
<dbReference type="InterPro" id="IPR036554">
    <property type="entry name" value="GHMP_kinase_C_sf"/>
</dbReference>
<dbReference type="GO" id="GO:0005829">
    <property type="term" value="C:cytosol"/>
    <property type="evidence" value="ECO:0007669"/>
    <property type="project" value="TreeGrafter"/>
</dbReference>
<name>A0A0M3J574_ANISI</name>
<dbReference type="EMBL" id="UYRR01003484">
    <property type="protein sequence ID" value="VDK20150.1"/>
    <property type="molecule type" value="Genomic_DNA"/>
</dbReference>
<keyword evidence="1" id="KW-0547">Nucleotide-binding</keyword>
<dbReference type="Pfam" id="PF08544">
    <property type="entry name" value="GHMP_kinases_C"/>
    <property type="match status" value="1"/>
</dbReference>
<dbReference type="OrthoDB" id="187738at2759"/>
<dbReference type="AlphaFoldDB" id="A0A0M3J574"/>
<dbReference type="WBParaSite" id="ASIM_0000270401-mRNA-1">
    <property type="protein sequence ID" value="ASIM_0000270401-mRNA-1"/>
    <property type="gene ID" value="ASIM_0000270401"/>
</dbReference>
<organism evidence="6">
    <name type="scientific">Anisakis simplex</name>
    <name type="common">Herring worm</name>
    <dbReference type="NCBI Taxonomy" id="6269"/>
    <lineage>
        <taxon>Eukaryota</taxon>
        <taxon>Metazoa</taxon>
        <taxon>Ecdysozoa</taxon>
        <taxon>Nematoda</taxon>
        <taxon>Chromadorea</taxon>
        <taxon>Rhabditida</taxon>
        <taxon>Spirurina</taxon>
        <taxon>Ascaridomorpha</taxon>
        <taxon>Ascaridoidea</taxon>
        <taxon>Anisakidae</taxon>
        <taxon>Anisakis</taxon>
        <taxon>Anisakis simplex complex</taxon>
    </lineage>
</organism>
<dbReference type="GO" id="GO:0004335">
    <property type="term" value="F:galactokinase activity"/>
    <property type="evidence" value="ECO:0007669"/>
    <property type="project" value="TreeGrafter"/>
</dbReference>
<sequence>MIAKLNGLNDWKSVKTLGNLAEKLKKTTQEMIGVVGDMLPNQVYSRSSILKTLEITDDEFKTICLSANTQNMQEFKLRQRASHVFSEALRVVQFQDACRQGDLRAMGTLMSESHESCRNLYECSCDELDRTVENCVNAGALGARLTGAGWGGCVVALFNEYRNDLNVLFWSQPAEGIRVEKIESS</sequence>
<dbReference type="SUPFAM" id="SSF55060">
    <property type="entry name" value="GHMP Kinase, C-terminal domain"/>
    <property type="match status" value="1"/>
</dbReference>
<evidence type="ECO:0000313" key="5">
    <source>
        <dbReference type="Proteomes" id="UP000267096"/>
    </source>
</evidence>
<accession>A0A0M3J574</accession>
<protein>
    <submittedName>
        <fullName evidence="6">N-acetylgalactosamine kinase (inferred by orthology to a human protein)</fullName>
    </submittedName>
</protein>
<dbReference type="InterPro" id="IPR013750">
    <property type="entry name" value="GHMP_kinase_C_dom"/>
</dbReference>
<dbReference type="Gene3D" id="3.30.70.890">
    <property type="entry name" value="GHMP kinase, C-terminal domain"/>
    <property type="match status" value="1"/>
</dbReference>
<dbReference type="PANTHER" id="PTHR10457">
    <property type="entry name" value="MEVALONATE KINASE/GALACTOKINASE"/>
    <property type="match status" value="1"/>
</dbReference>